<reference evidence="2 3" key="1">
    <citation type="submission" date="2018-06" db="EMBL/GenBank/DDBJ databases">
        <title>Genomic Encyclopedia of Type Strains, Phase IV (KMG-IV): sequencing the most valuable type-strain genomes for metagenomic binning, comparative biology and taxonomic classification.</title>
        <authorList>
            <person name="Goeker M."/>
        </authorList>
    </citation>
    <scope>NUCLEOTIDE SEQUENCE [LARGE SCALE GENOMIC DNA]</scope>
    <source>
        <strain evidence="2 3">DSM 5</strain>
    </source>
</reference>
<dbReference type="Gene3D" id="1.10.260.40">
    <property type="entry name" value="lambda repressor-like DNA-binding domains"/>
    <property type="match status" value="1"/>
</dbReference>
<dbReference type="Proteomes" id="UP000248646">
    <property type="component" value="Unassembled WGS sequence"/>
</dbReference>
<dbReference type="InterPro" id="IPR010982">
    <property type="entry name" value="Lambda_DNA-bd_dom_sf"/>
</dbReference>
<dbReference type="EMBL" id="QKZI01000001">
    <property type="protein sequence ID" value="PZX07947.1"/>
    <property type="molecule type" value="Genomic_DNA"/>
</dbReference>
<comment type="caution">
    <text evidence="2">The sequence shown here is derived from an EMBL/GenBank/DDBJ whole genome shotgun (WGS) entry which is preliminary data.</text>
</comment>
<evidence type="ECO:0000313" key="3">
    <source>
        <dbReference type="Proteomes" id="UP000248646"/>
    </source>
</evidence>
<sequence length="76" mass="8975">MYDVGRCLLSDRLLQARMTQQELANRLGVTRQQIHTYTTGERLMSLPIAKNISAVLHCDTDELYEWKPVEERKKRR</sequence>
<dbReference type="AlphaFoldDB" id="A0A2W7MLA2"/>
<dbReference type="Pfam" id="PF01381">
    <property type="entry name" value="HTH_3"/>
    <property type="match status" value="1"/>
</dbReference>
<evidence type="ECO:0000259" key="1">
    <source>
        <dbReference type="PROSITE" id="PS50943"/>
    </source>
</evidence>
<evidence type="ECO:0000313" key="2">
    <source>
        <dbReference type="EMBL" id="PZX07947.1"/>
    </source>
</evidence>
<dbReference type="InterPro" id="IPR001387">
    <property type="entry name" value="Cro/C1-type_HTH"/>
</dbReference>
<gene>
    <name evidence="2" type="ORF">C7437_1011069</name>
</gene>
<dbReference type="GO" id="GO:0003677">
    <property type="term" value="F:DNA binding"/>
    <property type="evidence" value="ECO:0007669"/>
    <property type="project" value="InterPro"/>
</dbReference>
<keyword evidence="3" id="KW-1185">Reference proteome</keyword>
<dbReference type="PROSITE" id="PS50943">
    <property type="entry name" value="HTH_CROC1"/>
    <property type="match status" value="1"/>
</dbReference>
<protein>
    <submittedName>
        <fullName evidence="2">Helix-turn-helix protein</fullName>
    </submittedName>
</protein>
<proteinExistence type="predicted"/>
<organism evidence="2 3">
    <name type="scientific">Psychrobacillus insolitus</name>
    <dbReference type="NCBI Taxonomy" id="1461"/>
    <lineage>
        <taxon>Bacteria</taxon>
        <taxon>Bacillati</taxon>
        <taxon>Bacillota</taxon>
        <taxon>Bacilli</taxon>
        <taxon>Bacillales</taxon>
        <taxon>Bacillaceae</taxon>
        <taxon>Psychrobacillus</taxon>
    </lineage>
</organism>
<name>A0A2W7MLA2_9BACI</name>
<accession>A0A2W7MLA2</accession>
<dbReference type="RefSeq" id="WP_281269924.1">
    <property type="nucleotide sequence ID" value="NZ_QKZI01000001.1"/>
</dbReference>
<dbReference type="CDD" id="cd00093">
    <property type="entry name" value="HTH_XRE"/>
    <property type="match status" value="1"/>
</dbReference>
<dbReference type="SMART" id="SM00530">
    <property type="entry name" value="HTH_XRE"/>
    <property type="match status" value="1"/>
</dbReference>
<dbReference type="SUPFAM" id="SSF47413">
    <property type="entry name" value="lambda repressor-like DNA-binding domains"/>
    <property type="match status" value="1"/>
</dbReference>
<feature type="domain" description="HTH cro/C1-type" evidence="1">
    <location>
        <begin position="9"/>
        <end position="63"/>
    </location>
</feature>